<dbReference type="EMBL" id="GBRH01203034">
    <property type="protein sequence ID" value="JAD94861.1"/>
    <property type="molecule type" value="Transcribed_RNA"/>
</dbReference>
<dbReference type="AlphaFoldDB" id="A0A0A9CN23"/>
<reference evidence="1" key="1">
    <citation type="submission" date="2014-09" db="EMBL/GenBank/DDBJ databases">
        <authorList>
            <person name="Magalhaes I.L.F."/>
            <person name="Oliveira U."/>
            <person name="Santos F.R."/>
            <person name="Vidigal T.H.D.A."/>
            <person name="Brescovit A.D."/>
            <person name="Santos A.J."/>
        </authorList>
    </citation>
    <scope>NUCLEOTIDE SEQUENCE</scope>
    <source>
        <tissue evidence="1">Shoot tissue taken approximately 20 cm above the soil surface</tissue>
    </source>
</reference>
<accession>A0A0A9CN23</accession>
<reference evidence="1" key="2">
    <citation type="journal article" date="2015" name="Data Brief">
        <title>Shoot transcriptome of the giant reed, Arundo donax.</title>
        <authorList>
            <person name="Barrero R.A."/>
            <person name="Guerrero F.D."/>
            <person name="Moolhuijzen P."/>
            <person name="Goolsby J.A."/>
            <person name="Tidwell J."/>
            <person name="Bellgard S.E."/>
            <person name="Bellgard M.I."/>
        </authorList>
    </citation>
    <scope>NUCLEOTIDE SEQUENCE</scope>
    <source>
        <tissue evidence="1">Shoot tissue taken approximately 20 cm above the soil surface</tissue>
    </source>
</reference>
<protein>
    <submittedName>
        <fullName evidence="1">Uncharacterized protein</fullName>
    </submittedName>
</protein>
<organism evidence="1">
    <name type="scientific">Arundo donax</name>
    <name type="common">Giant reed</name>
    <name type="synonym">Donax arundinaceus</name>
    <dbReference type="NCBI Taxonomy" id="35708"/>
    <lineage>
        <taxon>Eukaryota</taxon>
        <taxon>Viridiplantae</taxon>
        <taxon>Streptophyta</taxon>
        <taxon>Embryophyta</taxon>
        <taxon>Tracheophyta</taxon>
        <taxon>Spermatophyta</taxon>
        <taxon>Magnoliopsida</taxon>
        <taxon>Liliopsida</taxon>
        <taxon>Poales</taxon>
        <taxon>Poaceae</taxon>
        <taxon>PACMAD clade</taxon>
        <taxon>Arundinoideae</taxon>
        <taxon>Arundineae</taxon>
        <taxon>Arundo</taxon>
    </lineage>
</organism>
<name>A0A0A9CN23_ARUDO</name>
<evidence type="ECO:0000313" key="1">
    <source>
        <dbReference type="EMBL" id="JAD77679.1"/>
    </source>
</evidence>
<dbReference type="EMBL" id="GBRH01220216">
    <property type="protein sequence ID" value="JAD77679.1"/>
    <property type="molecule type" value="Transcribed_RNA"/>
</dbReference>
<sequence>MGSATWTPETVPMNQLIREESSVSNAILNRIPGDHCTRIAARTAAARTQNSGVLARG</sequence>
<proteinExistence type="predicted"/>